<accession>A0A7J6N560</accession>
<feature type="compositionally biased region" description="Low complexity" evidence="3">
    <location>
        <begin position="729"/>
        <end position="741"/>
    </location>
</feature>
<dbReference type="AlphaFoldDB" id="A0A7J6N560"/>
<proteinExistence type="predicted"/>
<dbReference type="PROSITE" id="PS50002">
    <property type="entry name" value="SH3"/>
    <property type="match status" value="1"/>
</dbReference>
<dbReference type="InterPro" id="IPR001452">
    <property type="entry name" value="SH3_domain"/>
</dbReference>
<sequence>MLSESLFPMMDVIECFDHRPSTAPHRPMLQGRALGCSTRSANSGEASALTGVARSFLDRRSPLSATGECHSTGSKNDTMIQCRNGSVETGSRSSEVSVHISVGNFLARRNSSEVALRSGDEVTILDAGAGWSKVVVHRTGECGIVPSAFLIHHQDPPARPDTAVTVFVGENRADPSATAPLPPSPTLPFWQPHTHSNPLHAQYCYMCLYGRRPGQEGGRGGAAEVVAAEEGEGVAENSPTYEDLCAKGYLVPSGSGVGGGKSMDETVLRRGEGSGGDQTGAPEGVVKIFPAESGLREGVRLRGFFVCEARYLRIAIRNVPAKILEESIDAVYAATIGHDVAEALKDDITLGKTGAMETVGGVKKRSLQDRHGNAGVVHYLGVVEPELVERAWDVVEEMNELTAEEQQLVKQHSEEFDQLVLSGEPPDLMEIDKKERKDGIDPSDVVLPPITLSVDYDPPVDGLDEVIAGQGDGVSSMDIPIKFEEEPLAGCVVRPDPPPPVIAEEDLPPIPPQKMIEISPVPMPPPEFFPDIIGPAKPYTLEKMQENQLPEFGVPLQPAAPLSDTRPTPEQFEQDPEGYVPPEKLEVELCPEPKDIWESDRGIDVNRLVHDELLPEHRRCHSAKSFARFEWPAPALTEYPSFLVSLLREGFRCESAAQVISQRHEIAESYRKALALQRADEPEVRQDDHLPPRNPQEDVVQGSEAAAAAVPPRPSESDPYADEKTPLVSARGSSSRQSSRRSAADREERSEIAVAVKDAFTRLLLDNENVVDEIAARIKERICPQAVSSRCPAPPGGLLVQRSSTVSPGHHLIPTPGPAAEAVPNPGSYVKSPEGSMPGPRTIAPDAPTIVYDDGAAAGLPRDQGDAFDGPVSASRNDATFFNDIDNYTVERSGYHRGLNPGRSVCDCCFSVDPH</sequence>
<evidence type="ECO:0000256" key="3">
    <source>
        <dbReference type="SAM" id="MobiDB-lite"/>
    </source>
</evidence>
<reference evidence="5 6" key="1">
    <citation type="submission" date="2020-04" db="EMBL/GenBank/DDBJ databases">
        <title>Perkinsus olseni comparative genomics.</title>
        <authorList>
            <person name="Bogema D.R."/>
        </authorList>
    </citation>
    <scope>NUCLEOTIDE SEQUENCE [LARGE SCALE GENOMIC DNA]</scope>
    <source>
        <strain evidence="5">00978-12</strain>
    </source>
</reference>
<protein>
    <recommendedName>
        <fullName evidence="4">SH3 domain-containing protein</fullName>
    </recommendedName>
</protein>
<organism evidence="5 6">
    <name type="scientific">Perkinsus olseni</name>
    <name type="common">Perkinsus atlanticus</name>
    <dbReference type="NCBI Taxonomy" id="32597"/>
    <lineage>
        <taxon>Eukaryota</taxon>
        <taxon>Sar</taxon>
        <taxon>Alveolata</taxon>
        <taxon>Perkinsozoa</taxon>
        <taxon>Perkinsea</taxon>
        <taxon>Perkinsida</taxon>
        <taxon>Perkinsidae</taxon>
        <taxon>Perkinsus</taxon>
    </lineage>
</organism>
<gene>
    <name evidence="5" type="ORF">FOZ60_015588</name>
</gene>
<evidence type="ECO:0000259" key="4">
    <source>
        <dbReference type="PROSITE" id="PS50002"/>
    </source>
</evidence>
<feature type="domain" description="SH3" evidence="4">
    <location>
        <begin position="94"/>
        <end position="155"/>
    </location>
</feature>
<dbReference type="SMART" id="SM00326">
    <property type="entry name" value="SH3"/>
    <property type="match status" value="1"/>
</dbReference>
<feature type="compositionally biased region" description="Basic and acidic residues" evidence="3">
    <location>
        <begin position="678"/>
        <end position="691"/>
    </location>
</feature>
<keyword evidence="1 2" id="KW-0728">SH3 domain</keyword>
<dbReference type="Proteomes" id="UP000541610">
    <property type="component" value="Unassembled WGS sequence"/>
</dbReference>
<comment type="caution">
    <text evidence="5">The sequence shown here is derived from an EMBL/GenBank/DDBJ whole genome shotgun (WGS) entry which is preliminary data.</text>
</comment>
<dbReference type="EMBL" id="JABANP010000794">
    <property type="protein sequence ID" value="KAF4679043.1"/>
    <property type="molecule type" value="Genomic_DNA"/>
</dbReference>
<dbReference type="InterPro" id="IPR036028">
    <property type="entry name" value="SH3-like_dom_sf"/>
</dbReference>
<feature type="region of interest" description="Disordered" evidence="3">
    <location>
        <begin position="677"/>
        <end position="749"/>
    </location>
</feature>
<evidence type="ECO:0000256" key="1">
    <source>
        <dbReference type="ARBA" id="ARBA00022443"/>
    </source>
</evidence>
<evidence type="ECO:0000313" key="6">
    <source>
        <dbReference type="Proteomes" id="UP000541610"/>
    </source>
</evidence>
<evidence type="ECO:0000256" key="2">
    <source>
        <dbReference type="PROSITE-ProRule" id="PRU00192"/>
    </source>
</evidence>
<dbReference type="OrthoDB" id="341259at2759"/>
<evidence type="ECO:0000313" key="5">
    <source>
        <dbReference type="EMBL" id="KAF4679043.1"/>
    </source>
</evidence>
<name>A0A7J6N560_PEROL</name>
<dbReference type="SUPFAM" id="SSF50044">
    <property type="entry name" value="SH3-domain"/>
    <property type="match status" value="1"/>
</dbReference>